<gene>
    <name evidence="2" type="ORF">R4Z09_24400</name>
</gene>
<dbReference type="RefSeq" id="WP_338449294.1">
    <property type="nucleotide sequence ID" value="NZ_CP137640.1"/>
</dbReference>
<proteinExistence type="predicted"/>
<protein>
    <submittedName>
        <fullName evidence="2">YhcN/YlaJ family sporulation lipoprotein</fullName>
    </submittedName>
</protein>
<dbReference type="PROSITE" id="PS51257">
    <property type="entry name" value="PROKAR_LIPOPROTEIN"/>
    <property type="match status" value="1"/>
</dbReference>
<dbReference type="Proteomes" id="UP001357223">
    <property type="component" value="Chromosome"/>
</dbReference>
<feature type="region of interest" description="Disordered" evidence="1">
    <location>
        <begin position="178"/>
        <end position="212"/>
    </location>
</feature>
<dbReference type="InterPro" id="IPR019076">
    <property type="entry name" value="Spore_lipoprot_YhcN/YlaJ-like"/>
</dbReference>
<evidence type="ECO:0000313" key="3">
    <source>
        <dbReference type="Proteomes" id="UP001357223"/>
    </source>
</evidence>
<dbReference type="EMBL" id="CP137640">
    <property type="protein sequence ID" value="WVX80363.1"/>
    <property type="molecule type" value="Genomic_DNA"/>
</dbReference>
<evidence type="ECO:0000313" key="2">
    <source>
        <dbReference type="EMBL" id="WVX80363.1"/>
    </source>
</evidence>
<accession>A0ABZ2CBE0</accession>
<keyword evidence="3" id="KW-1185">Reference proteome</keyword>
<feature type="compositionally biased region" description="Basic and acidic residues" evidence="1">
    <location>
        <begin position="200"/>
        <end position="212"/>
    </location>
</feature>
<sequence>MKKSWLIVGLCSLTVMTACQEDLAKNETYKDSGNTINVNDDRRELYKEHNNGNKSEHFGYVRHQKSPVLGEQMSDNHYTDIDREKVADTISKYCTDLPNVQDAATLVTDEEVLIIYDSDTKDRDLTADQVKKTGMSVVPRWYRVYVSDNFNLRKTMESYSYLDSTSKNAETGIDKLIKEMKKSPQGQPVQDEENANGDVMDIRNRSTNVEKE</sequence>
<reference evidence="2 3" key="1">
    <citation type="submission" date="2023-10" db="EMBL/GenBank/DDBJ databases">
        <title>Niallia locisalis sp.nov. isolated from a salt pond sample.</title>
        <authorList>
            <person name="Li X.-J."/>
            <person name="Dong L."/>
        </authorList>
    </citation>
    <scope>NUCLEOTIDE SEQUENCE [LARGE SCALE GENOMIC DNA]</scope>
    <source>
        <strain evidence="2 3">DSM 29761</strain>
    </source>
</reference>
<name>A0ABZ2CBE0_9BACI</name>
<keyword evidence="2" id="KW-0449">Lipoprotein</keyword>
<organism evidence="2 3">
    <name type="scientific">Niallia oryzisoli</name>
    <dbReference type="NCBI Taxonomy" id="1737571"/>
    <lineage>
        <taxon>Bacteria</taxon>
        <taxon>Bacillati</taxon>
        <taxon>Bacillota</taxon>
        <taxon>Bacilli</taxon>
        <taxon>Bacillales</taxon>
        <taxon>Bacillaceae</taxon>
        <taxon>Niallia</taxon>
    </lineage>
</organism>
<dbReference type="Pfam" id="PF09580">
    <property type="entry name" value="Spore_YhcN_YlaJ"/>
    <property type="match status" value="1"/>
</dbReference>
<evidence type="ECO:0000256" key="1">
    <source>
        <dbReference type="SAM" id="MobiDB-lite"/>
    </source>
</evidence>